<dbReference type="PANTHER" id="PTHR13096">
    <property type="entry name" value="MINA53 MYC INDUCED NUCLEAR ANTIGEN"/>
    <property type="match status" value="1"/>
</dbReference>
<dbReference type="InterPro" id="IPR049043">
    <property type="entry name" value="WHD_RIOX1"/>
</dbReference>
<reference evidence="15 16" key="1">
    <citation type="submission" date="2018-06" db="EMBL/GenBank/DDBJ databases">
        <title>Comparative genomics of downy mildews reveals potential adaptations to biotrophy.</title>
        <authorList>
            <person name="Fletcher K."/>
            <person name="Klosterman S.J."/>
            <person name="Derevnina L."/>
            <person name="Martin F."/>
            <person name="Koike S."/>
            <person name="Reyes Chin-Wo S."/>
            <person name="Mou B."/>
            <person name="Michelmore R."/>
        </authorList>
    </citation>
    <scope>NUCLEOTIDE SEQUENCE [LARGE SCALE GENOMIC DNA]</scope>
    <source>
        <strain evidence="15 16">R13</strain>
    </source>
</reference>
<comment type="caution">
    <text evidence="15">The sequence shown here is derived from an EMBL/GenBank/DDBJ whole genome shotgun (WGS) entry which is preliminary data.</text>
</comment>
<dbReference type="FunFam" id="2.60.120.650:FF:000013">
    <property type="entry name" value="Ribosomal oxygenase 1"/>
    <property type="match status" value="1"/>
</dbReference>
<keyword evidence="5" id="KW-0156">Chromatin regulator</keyword>
<dbReference type="FunFam" id="3.90.930.40:FF:000001">
    <property type="entry name" value="ribosomal oxygenase 1 isoform X1"/>
    <property type="match status" value="1"/>
</dbReference>
<keyword evidence="3" id="KW-0678">Repressor</keyword>
<evidence type="ECO:0000256" key="2">
    <source>
        <dbReference type="ARBA" id="ARBA00010309"/>
    </source>
</evidence>
<keyword evidence="9 12" id="KW-0805">Transcription regulation</keyword>
<feature type="region of interest" description="Disordered" evidence="13">
    <location>
        <begin position="94"/>
        <end position="121"/>
    </location>
</feature>
<comment type="function">
    <text evidence="12">Oxygenase that can act as both a histone lysine demethylase and a ribosomal histidine hydroxylase.</text>
</comment>
<gene>
    <name evidence="15" type="ORF">DD237_004120</name>
</gene>
<keyword evidence="7 12" id="KW-0560">Oxidoreductase</keyword>
<keyword evidence="8 12" id="KW-0408">Iron</keyword>
<dbReference type="Pfam" id="PF08007">
    <property type="entry name" value="JmjC_2"/>
    <property type="match status" value="1"/>
</dbReference>
<evidence type="ECO:0000256" key="7">
    <source>
        <dbReference type="ARBA" id="ARBA00023002"/>
    </source>
</evidence>
<evidence type="ECO:0000256" key="11">
    <source>
        <dbReference type="ARBA" id="ARBA00023242"/>
    </source>
</evidence>
<accession>A0A425CED1</accession>
<evidence type="ECO:0000256" key="5">
    <source>
        <dbReference type="ARBA" id="ARBA00022853"/>
    </source>
</evidence>
<evidence type="ECO:0000256" key="1">
    <source>
        <dbReference type="ARBA" id="ARBA00004123"/>
    </source>
</evidence>
<dbReference type="AlphaFoldDB" id="A0A425CED1"/>
<dbReference type="CDD" id="cd20267">
    <property type="entry name" value="Complex1_LYR_LYRM7"/>
    <property type="match status" value="1"/>
</dbReference>
<organism evidence="15 16">
    <name type="scientific">Peronospora effusa</name>
    <dbReference type="NCBI Taxonomy" id="542832"/>
    <lineage>
        <taxon>Eukaryota</taxon>
        <taxon>Sar</taxon>
        <taxon>Stramenopiles</taxon>
        <taxon>Oomycota</taxon>
        <taxon>Peronosporomycetes</taxon>
        <taxon>Peronosporales</taxon>
        <taxon>Peronosporaceae</taxon>
        <taxon>Peronospora</taxon>
    </lineage>
</organism>
<dbReference type="Gene3D" id="1.10.10.1500">
    <property type="entry name" value="JmjC domain-containing ribosomal oxygenase (ROX), dimer domain"/>
    <property type="match status" value="1"/>
</dbReference>
<dbReference type="GO" id="GO:0005506">
    <property type="term" value="F:iron ion binding"/>
    <property type="evidence" value="ECO:0007669"/>
    <property type="project" value="UniProtKB-UniRule"/>
</dbReference>
<comment type="similarity">
    <text evidence="2">Belongs to the ROX family. NO66 subfamily.</text>
</comment>
<dbReference type="PROSITE" id="PS51184">
    <property type="entry name" value="JMJC"/>
    <property type="match status" value="1"/>
</dbReference>
<evidence type="ECO:0000256" key="6">
    <source>
        <dbReference type="ARBA" id="ARBA00022964"/>
    </source>
</evidence>
<dbReference type="FunFam" id="1.10.10.1500:FF:000001">
    <property type="entry name" value="ribosomal oxygenase 1 isoform X1"/>
    <property type="match status" value="1"/>
</dbReference>
<dbReference type="Proteomes" id="UP000286097">
    <property type="component" value="Unassembled WGS sequence"/>
</dbReference>
<keyword evidence="10 12" id="KW-0804">Transcription</keyword>
<dbReference type="InterPro" id="IPR045298">
    <property type="entry name" value="Complex1_LYR_LYRM7"/>
</dbReference>
<evidence type="ECO:0000256" key="4">
    <source>
        <dbReference type="ARBA" id="ARBA00022723"/>
    </source>
</evidence>
<evidence type="ECO:0000256" key="3">
    <source>
        <dbReference type="ARBA" id="ARBA00022491"/>
    </source>
</evidence>
<evidence type="ECO:0000313" key="15">
    <source>
        <dbReference type="EMBL" id="RQM15376.1"/>
    </source>
</evidence>
<comment type="subcellular location">
    <subcellularLocation>
        <location evidence="1 12">Nucleus</location>
    </subcellularLocation>
</comment>
<feature type="domain" description="JmjC" evidence="14">
    <location>
        <begin position="284"/>
        <end position="423"/>
    </location>
</feature>
<keyword evidence="6 12" id="KW-0223">Dioxygenase</keyword>
<dbReference type="VEuPathDB" id="FungiDB:DD237_004120"/>
<dbReference type="InterPro" id="IPR008011">
    <property type="entry name" value="Complex1_LYR_dom"/>
</dbReference>
<dbReference type="SUPFAM" id="SSF51197">
    <property type="entry name" value="Clavaminate synthase-like"/>
    <property type="match status" value="1"/>
</dbReference>
<evidence type="ECO:0000313" key="16">
    <source>
        <dbReference type="Proteomes" id="UP000286097"/>
    </source>
</evidence>
<dbReference type="Gene3D" id="3.90.930.40">
    <property type="match status" value="1"/>
</dbReference>
<evidence type="ECO:0000256" key="12">
    <source>
        <dbReference type="RuleBase" id="RU366061"/>
    </source>
</evidence>
<dbReference type="EMBL" id="QKXF01000158">
    <property type="protein sequence ID" value="RQM15376.1"/>
    <property type="molecule type" value="Genomic_DNA"/>
</dbReference>
<feature type="compositionally biased region" description="Basic and acidic residues" evidence="13">
    <location>
        <begin position="94"/>
        <end position="103"/>
    </location>
</feature>
<dbReference type="InterPro" id="IPR003347">
    <property type="entry name" value="JmjC_dom"/>
</dbReference>
<proteinExistence type="inferred from homology"/>
<protein>
    <recommendedName>
        <fullName evidence="12">Bifunctional lysine-specific demethylase and histidyl-hydroxylase</fullName>
        <ecNumber evidence="12">1.14.11.-</ecNumber>
    </recommendedName>
</protein>
<evidence type="ECO:0000259" key="14">
    <source>
        <dbReference type="PROSITE" id="PS51184"/>
    </source>
</evidence>
<dbReference type="GO" id="GO:0032453">
    <property type="term" value="F:histone H3K4 demethylase activity"/>
    <property type="evidence" value="ECO:0007669"/>
    <property type="project" value="TreeGrafter"/>
</dbReference>
<dbReference type="Pfam" id="PF21233">
    <property type="entry name" value="WHD_RIOX1"/>
    <property type="match status" value="1"/>
</dbReference>
<dbReference type="GO" id="GO:0034551">
    <property type="term" value="P:mitochondrial respiratory chain complex III assembly"/>
    <property type="evidence" value="ECO:0007669"/>
    <property type="project" value="InterPro"/>
</dbReference>
<evidence type="ECO:0000256" key="8">
    <source>
        <dbReference type="ARBA" id="ARBA00023004"/>
    </source>
</evidence>
<evidence type="ECO:0000256" key="9">
    <source>
        <dbReference type="ARBA" id="ARBA00023015"/>
    </source>
</evidence>
<sequence length="613" mass="69926">MSIRRQVLGGYRRLLRASRQAFRDDAYALQQAHLTLRQNFIDNCQVTDKKQLDELVKGIDEAEGMLLHHIVQGRAKEANGNEAVRFEVKLTDPQRQAMRKDEEMTPLTEKSGSEPLVMNSGNYTVSKPMAGKTARKHATAAPSAKKRKTSITSSIPLIIQQKLSSDQVVNAHEIISQVDIHSATKARLLLTWLLYPVTPEEFYEKYWEQRPLAIKRNFASYYDGWFSKEEMDRILKTHTLEYGADLDLTKYVEGTRHTLNPSSTATAKQVWKHYDDGCSVRFLCPQKFSDNVWKLLATLEDEWGCMAGANSYLTPKSTQGFAPHFDDIEAFLLQTEGHKHWKVYEPLQDSDMLARYSSGNYKEEALDKPMLEVDLEQGDLLYFPRGFIHQARAHKDTHSLHLTVSTGQQNSLGNFLEVLLPQALETAINTNVELRRSLPRDYLEYMGVMHSDRIGDSERQAFTNRLKGALKVVLGEALSTLDAASDQMAKNFLVDRLPPALENEEENCTSDQSPLQKITVNTQLKLIRHSIARLVIEDGKAVVYHCRENSRMHHEVSISPLEFELDDAESIEFILSSYPDYFRVGDMPHEDPQDQIELAKALYKEGILMYQKS</sequence>
<keyword evidence="11 12" id="KW-0539">Nucleus</keyword>
<evidence type="ECO:0000256" key="13">
    <source>
        <dbReference type="SAM" id="MobiDB-lite"/>
    </source>
</evidence>
<dbReference type="GO" id="GO:0005730">
    <property type="term" value="C:nucleolus"/>
    <property type="evidence" value="ECO:0007669"/>
    <property type="project" value="TreeGrafter"/>
</dbReference>
<dbReference type="InterPro" id="IPR039994">
    <property type="entry name" value="NO66-like"/>
</dbReference>
<dbReference type="PANTHER" id="PTHR13096:SF8">
    <property type="entry name" value="RIBOSOMAL OXYGENASE 1"/>
    <property type="match status" value="1"/>
</dbReference>
<dbReference type="GO" id="GO:0005739">
    <property type="term" value="C:mitochondrion"/>
    <property type="evidence" value="ECO:0007669"/>
    <property type="project" value="GOC"/>
</dbReference>
<dbReference type="Gene3D" id="2.60.120.650">
    <property type="entry name" value="Cupin"/>
    <property type="match status" value="1"/>
</dbReference>
<evidence type="ECO:0000256" key="10">
    <source>
        <dbReference type="ARBA" id="ARBA00023163"/>
    </source>
</evidence>
<dbReference type="Pfam" id="PF05347">
    <property type="entry name" value="Complex1_LYR"/>
    <property type="match status" value="1"/>
</dbReference>
<comment type="cofactor">
    <cofactor evidence="12">
        <name>Fe(2+)</name>
        <dbReference type="ChEBI" id="CHEBI:29033"/>
    </cofactor>
    <text evidence="12">Binds 1 Fe(2+) ion per subunit.</text>
</comment>
<keyword evidence="4 12" id="KW-0479">Metal-binding</keyword>
<name>A0A425CED1_9STRA</name>
<dbReference type="EC" id="1.14.11.-" evidence="12"/>
<dbReference type="GO" id="GO:0051864">
    <property type="term" value="F:histone H3K36 demethylase activity"/>
    <property type="evidence" value="ECO:0007669"/>
    <property type="project" value="TreeGrafter"/>
</dbReference>